<dbReference type="GO" id="GO:0004527">
    <property type="term" value="F:exonuclease activity"/>
    <property type="evidence" value="ECO:0007669"/>
    <property type="project" value="UniProtKB-KW"/>
</dbReference>
<evidence type="ECO:0000313" key="6">
    <source>
        <dbReference type="Proteomes" id="UP000059113"/>
    </source>
</evidence>
<reference evidence="5 6" key="1">
    <citation type="journal article" date="2015" name="Int. J. Syst. Evol. Microbiol.">
        <title>Erythrobacter atlanticus sp. nov., a bacterium from ocean sediment able to degrade polycyclic aromatic hydrocarbons.</title>
        <authorList>
            <person name="Zhuang L."/>
            <person name="Liu Y."/>
            <person name="Wang L."/>
            <person name="Wang W."/>
            <person name="Shao Z."/>
        </authorList>
    </citation>
    <scope>NUCLEOTIDE SEQUENCE [LARGE SCALE GENOMIC DNA]</scope>
    <source>
        <strain evidence="6">s21-N3</strain>
    </source>
</reference>
<dbReference type="PANTHER" id="PTHR30337">
    <property type="entry name" value="COMPONENT OF ATP-DEPENDENT DSDNA EXONUCLEASE"/>
    <property type="match status" value="1"/>
</dbReference>
<evidence type="ECO:0000256" key="1">
    <source>
        <dbReference type="ARBA" id="ARBA00022722"/>
    </source>
</evidence>
<dbReference type="InterPro" id="IPR050535">
    <property type="entry name" value="DNA_Repair-Maintenance_Comp"/>
</dbReference>
<organism evidence="5 6">
    <name type="scientific">Aurantiacibacter atlanticus</name>
    <dbReference type="NCBI Taxonomy" id="1648404"/>
    <lineage>
        <taxon>Bacteria</taxon>
        <taxon>Pseudomonadati</taxon>
        <taxon>Pseudomonadota</taxon>
        <taxon>Alphaproteobacteria</taxon>
        <taxon>Sphingomonadales</taxon>
        <taxon>Erythrobacteraceae</taxon>
        <taxon>Aurantiacibacter</taxon>
    </lineage>
</organism>
<dbReference type="EMBL" id="CP011310">
    <property type="protein sequence ID" value="AKQ40876.1"/>
    <property type="molecule type" value="Genomic_DNA"/>
</dbReference>
<dbReference type="PATRIC" id="fig|1648404.4.peg.137"/>
<dbReference type="PIRSF" id="PIRSF033093">
    <property type="entry name" value="UCP_ML1119"/>
    <property type="match status" value="1"/>
</dbReference>
<evidence type="ECO:0000256" key="2">
    <source>
        <dbReference type="ARBA" id="ARBA00022801"/>
    </source>
</evidence>
<proteinExistence type="predicted"/>
<keyword evidence="6" id="KW-1185">Reference proteome</keyword>
<dbReference type="OrthoDB" id="9773856at2"/>
<dbReference type="KEGG" id="ery:CP97_00640"/>
<evidence type="ECO:0000259" key="4">
    <source>
        <dbReference type="Pfam" id="PF00149"/>
    </source>
</evidence>
<dbReference type="InterPro" id="IPR004843">
    <property type="entry name" value="Calcineurin-like_PHP"/>
</dbReference>
<dbReference type="AlphaFoldDB" id="A0A0H4VDD3"/>
<dbReference type="Gene3D" id="3.60.21.10">
    <property type="match status" value="1"/>
</dbReference>
<accession>A0A0H4VDD3</accession>
<dbReference type="PANTHER" id="PTHR30337:SF0">
    <property type="entry name" value="NUCLEASE SBCCD SUBUNIT D"/>
    <property type="match status" value="1"/>
</dbReference>
<evidence type="ECO:0000313" key="5">
    <source>
        <dbReference type="EMBL" id="AKQ40876.1"/>
    </source>
</evidence>
<keyword evidence="3" id="KW-0269">Exonuclease</keyword>
<keyword evidence="1" id="KW-0540">Nuclease</keyword>
<dbReference type="RefSeq" id="WP_048884356.1">
    <property type="nucleotide sequence ID" value="NZ_CP011310.1"/>
</dbReference>
<name>A0A0H4VDD3_9SPHN</name>
<dbReference type="InterPro" id="IPR014577">
    <property type="entry name" value="UCP033093_metalloPase"/>
</dbReference>
<keyword evidence="2" id="KW-0378">Hydrolase</keyword>
<protein>
    <submittedName>
        <fullName evidence="5">Metallophosphoesterase</fullName>
    </submittedName>
</protein>
<dbReference type="Proteomes" id="UP000059113">
    <property type="component" value="Chromosome"/>
</dbReference>
<dbReference type="STRING" id="1648404.CP97_00640"/>
<dbReference type="CDD" id="cd00840">
    <property type="entry name" value="MPP_Mre11_N"/>
    <property type="match status" value="1"/>
</dbReference>
<gene>
    <name evidence="5" type="ORF">CP97_00640</name>
</gene>
<dbReference type="Pfam" id="PF00149">
    <property type="entry name" value="Metallophos"/>
    <property type="match status" value="1"/>
</dbReference>
<evidence type="ECO:0000256" key="3">
    <source>
        <dbReference type="ARBA" id="ARBA00022839"/>
    </source>
</evidence>
<dbReference type="InterPro" id="IPR041796">
    <property type="entry name" value="Mre11_N"/>
</dbReference>
<dbReference type="InterPro" id="IPR029052">
    <property type="entry name" value="Metallo-depent_PP-like"/>
</dbReference>
<reference evidence="6" key="2">
    <citation type="submission" date="2015-04" db="EMBL/GenBank/DDBJ databases">
        <title>The complete genome sequence of Erythrobacter sp. s21-N3.</title>
        <authorList>
            <person name="Zhuang L."/>
            <person name="Liu Y."/>
            <person name="Shao Z."/>
        </authorList>
    </citation>
    <scope>NUCLEOTIDE SEQUENCE [LARGE SCALE GENOMIC DNA]</scope>
    <source>
        <strain evidence="6">s21-N3</strain>
    </source>
</reference>
<dbReference type="SUPFAM" id="SSF56300">
    <property type="entry name" value="Metallo-dependent phosphatases"/>
    <property type="match status" value="1"/>
</dbReference>
<sequence length="370" mass="41030">MFRFIHTADWQLGKPYAWAEPEVRSALTDARFDAIDTIGQMASEHSATHVLVAGDVFDTEGPDPRTIVQALSRMERHPCRWWLLPGNHDFVRAGGLWDRIEARLPGNVSLIPEARPSELDDGVWLLPAPLVHRHQNDDPTESFNTMETPGAILRIGLAHGSIVDFGAQGETKNQIAPDRAARSGLDYLALGDWHGLLQVNSRTWYSGTPEVDRFQRDEPGKALLVELEQGAEPIVTELRTGKYQWLKRDWRVDDFAGFEAERAQLLDACDPAATLVRMTLTGITSLTDRVAMLSALEDDLAHRFRYFSYSATDLVAKPSDDDLAAFAAEGILGAAASTLNARIQEDGPESLIARRALERLFVEHAKVIGS</sequence>
<feature type="domain" description="Calcineurin-like phosphoesterase" evidence="4">
    <location>
        <begin position="2"/>
        <end position="217"/>
    </location>
</feature>